<dbReference type="RefSeq" id="WP_062373463.1">
    <property type="nucleotide sequence ID" value="NZ_CP007140.1"/>
</dbReference>
<protein>
    <recommendedName>
        <fullName evidence="3">Bulb-type lectin domain-containing protein</fullName>
    </recommendedName>
</protein>
<dbReference type="Gene3D" id="2.120.10.30">
    <property type="entry name" value="TolB, C-terminal domain"/>
    <property type="match status" value="1"/>
</dbReference>
<reference evidence="1 2" key="1">
    <citation type="submission" date="2014-01" db="EMBL/GenBank/DDBJ databases">
        <title>Genome sequencing of Thermococcus guaymasensis.</title>
        <authorList>
            <person name="Zhang X."/>
            <person name="Alvare G."/>
            <person name="Fristensky B."/>
            <person name="Chen L."/>
            <person name="Suen T."/>
            <person name="Chen Q."/>
            <person name="Ma K."/>
        </authorList>
    </citation>
    <scope>NUCLEOTIDE SEQUENCE [LARGE SCALE GENOMIC DNA]</scope>
    <source>
        <strain evidence="1 2">DSM 11113</strain>
    </source>
</reference>
<dbReference type="PANTHER" id="PTHR42754:SF1">
    <property type="entry name" value="LIPOPROTEIN"/>
    <property type="match status" value="1"/>
</dbReference>
<dbReference type="KEGG" id="tgy:X802_09895"/>
<dbReference type="PANTHER" id="PTHR42754">
    <property type="entry name" value="ENDOGLUCANASE"/>
    <property type="match status" value="1"/>
</dbReference>
<dbReference type="InterPro" id="IPR011042">
    <property type="entry name" value="6-blade_b-propeller_TolB-like"/>
</dbReference>
<dbReference type="STRING" id="1432656.X802_09895"/>
<accession>A0A0X1KMD4</accession>
<dbReference type="Proteomes" id="UP000062043">
    <property type="component" value="Chromosome"/>
</dbReference>
<dbReference type="EMBL" id="CP007140">
    <property type="protein sequence ID" value="AJC72423.1"/>
    <property type="molecule type" value="Genomic_DNA"/>
</dbReference>
<dbReference type="InterPro" id="IPR011047">
    <property type="entry name" value="Quinoprotein_ADH-like_sf"/>
</dbReference>
<dbReference type="InterPro" id="IPR013431">
    <property type="entry name" value="Delta_60_rpt"/>
</dbReference>
<dbReference type="Gene3D" id="2.80.10.50">
    <property type="match status" value="1"/>
</dbReference>
<evidence type="ECO:0000313" key="2">
    <source>
        <dbReference type="Proteomes" id="UP000062043"/>
    </source>
</evidence>
<evidence type="ECO:0000313" key="1">
    <source>
        <dbReference type="EMBL" id="AJC72423.1"/>
    </source>
</evidence>
<gene>
    <name evidence="1" type="ORF">X802_09895</name>
</gene>
<name>A0A0X1KMD4_9EURY</name>
<dbReference type="SUPFAM" id="SSF50998">
    <property type="entry name" value="Quinoprotein alcohol dehydrogenase-like"/>
    <property type="match status" value="1"/>
</dbReference>
<dbReference type="NCBIfam" id="TIGR02608">
    <property type="entry name" value="delta_60_rpt"/>
    <property type="match status" value="6"/>
</dbReference>
<dbReference type="GeneID" id="27135961"/>
<dbReference type="PATRIC" id="fig|1432656.3.peg.1932"/>
<keyword evidence="2" id="KW-1185">Reference proteome</keyword>
<organism evidence="1 2">
    <name type="scientific">Thermococcus guaymasensis DSM 11113</name>
    <dbReference type="NCBI Taxonomy" id="1432656"/>
    <lineage>
        <taxon>Archaea</taxon>
        <taxon>Methanobacteriati</taxon>
        <taxon>Methanobacteriota</taxon>
        <taxon>Thermococci</taxon>
        <taxon>Thermococcales</taxon>
        <taxon>Thermococcaceae</taxon>
        <taxon>Thermococcus</taxon>
    </lineage>
</organism>
<sequence>MRKSALLILGIIMLVIGMVGLGEKTFERKQFYWANAYGGESFDYATAVAVTPDGEVVVAGQTRSFGAGYEDVWVIKLKANGSVKWQKTYGGKLFDAVGAIALTKDGDVIIAGDSTSFDTSAGNAWVLRLDKDGNIKWQRTYGGKYGDYARAVAVADNGDIIVAGYTLSFGAGNADVWVLRLDENGNIKWQKTYGSRDDEYATAIAITPEGDIIVVGSTFSSGAGDWDIMVLRIDKNGNVKWQKTCGGKKMDEASSVALAKNGDILVAGSTHSFGAGNKDVWILRLDRDGNVKWQKTYSGPGRDSAYAIAITPDNDIIVAGETNSFGAGNLDVWILKLNENGNVKWQKTYGGESDDWAAAIAVTPEGDIVAAGSTFNFGTVGGNFWVLKLPPDGSFPSISKDSNATITEPSIQTSNFKVEISSSDIEVAESWASVQDSNATITIVKASKNAETSTYQQTATASQS</sequence>
<evidence type="ECO:0008006" key="3">
    <source>
        <dbReference type="Google" id="ProtNLM"/>
    </source>
</evidence>
<dbReference type="AlphaFoldDB" id="A0A0X1KMD4"/>
<dbReference type="Pfam" id="PF17164">
    <property type="entry name" value="DUF5122"/>
    <property type="match status" value="2"/>
</dbReference>
<proteinExistence type="predicted"/>